<feature type="compositionally biased region" description="Basic residues" evidence="7">
    <location>
        <begin position="190"/>
        <end position="204"/>
    </location>
</feature>
<evidence type="ECO:0000313" key="9">
    <source>
        <dbReference type="EMBL" id="KAK1330222.1"/>
    </source>
</evidence>
<dbReference type="EMBL" id="JAULJE010000021">
    <property type="protein sequence ID" value="KAK1330222.1"/>
    <property type="molecule type" value="Genomic_DNA"/>
</dbReference>
<feature type="signal peptide" evidence="8">
    <location>
        <begin position="1"/>
        <end position="28"/>
    </location>
</feature>
<comment type="subcellular location">
    <subcellularLocation>
        <location evidence="1">Secreted</location>
    </subcellularLocation>
</comment>
<evidence type="ECO:0000256" key="3">
    <source>
        <dbReference type="ARBA" id="ARBA00022514"/>
    </source>
</evidence>
<evidence type="ECO:0000256" key="5">
    <source>
        <dbReference type="ARBA" id="ARBA00022729"/>
    </source>
</evidence>
<keyword evidence="6" id="KW-0051">Antiviral defense</keyword>
<dbReference type="InterPro" id="IPR029177">
    <property type="entry name" value="INF_lambda"/>
</dbReference>
<comment type="similarity">
    <text evidence="2">Belongs to the lambda interferon family.</text>
</comment>
<feature type="region of interest" description="Disordered" evidence="7">
    <location>
        <begin position="189"/>
        <end position="212"/>
    </location>
</feature>
<evidence type="ECO:0000256" key="6">
    <source>
        <dbReference type="ARBA" id="ARBA00023118"/>
    </source>
</evidence>
<dbReference type="GO" id="GO:0045087">
    <property type="term" value="P:innate immune response"/>
    <property type="evidence" value="ECO:0007669"/>
    <property type="project" value="TreeGrafter"/>
</dbReference>
<evidence type="ECO:0000313" key="10">
    <source>
        <dbReference type="Proteomes" id="UP001177744"/>
    </source>
</evidence>
<proteinExistence type="inferred from homology"/>
<protein>
    <submittedName>
        <fullName evidence="9">Uncharacterized protein</fullName>
    </submittedName>
</protein>
<organism evidence="9 10">
    <name type="scientific">Cnephaeus nilssonii</name>
    <name type="common">Northern bat</name>
    <name type="synonym">Eptesicus nilssonii</name>
    <dbReference type="NCBI Taxonomy" id="3371016"/>
    <lineage>
        <taxon>Eukaryota</taxon>
        <taxon>Metazoa</taxon>
        <taxon>Chordata</taxon>
        <taxon>Craniata</taxon>
        <taxon>Vertebrata</taxon>
        <taxon>Euteleostomi</taxon>
        <taxon>Mammalia</taxon>
        <taxon>Eutheria</taxon>
        <taxon>Laurasiatheria</taxon>
        <taxon>Chiroptera</taxon>
        <taxon>Yangochiroptera</taxon>
        <taxon>Vespertilionidae</taxon>
        <taxon>Cnephaeus</taxon>
    </lineage>
</organism>
<dbReference type="Gene3D" id="1.20.1250.60">
    <property type="entry name" value="Interferon lambda"/>
    <property type="match status" value="2"/>
</dbReference>
<keyword evidence="3" id="KW-0202">Cytokine</keyword>
<accession>A0AA40HG65</accession>
<dbReference type="Pfam" id="PF15177">
    <property type="entry name" value="IL28A"/>
    <property type="match status" value="1"/>
</dbReference>
<dbReference type="PANTHER" id="PTHR31943">
    <property type="entry name" value="INTERLEUKIN-28 AND 29"/>
    <property type="match status" value="1"/>
</dbReference>
<name>A0AA40HG65_CNENI</name>
<keyword evidence="4" id="KW-0964">Secreted</keyword>
<feature type="chain" id="PRO_5041443521" evidence="8">
    <location>
        <begin position="29"/>
        <end position="286"/>
    </location>
</feature>
<dbReference type="GO" id="GO:0005125">
    <property type="term" value="F:cytokine activity"/>
    <property type="evidence" value="ECO:0007669"/>
    <property type="project" value="UniProtKB-KW"/>
</dbReference>
<dbReference type="GO" id="GO:0005615">
    <property type="term" value="C:extracellular space"/>
    <property type="evidence" value="ECO:0007669"/>
    <property type="project" value="UniProtKB-KW"/>
</dbReference>
<evidence type="ECO:0000256" key="2">
    <source>
        <dbReference type="ARBA" id="ARBA00008717"/>
    </source>
</evidence>
<reference evidence="9" key="1">
    <citation type="submission" date="2023-06" db="EMBL/GenBank/DDBJ databases">
        <title>Reference genome for the Northern bat (Eptesicus nilssonii), a most northern bat species.</title>
        <authorList>
            <person name="Laine V.N."/>
            <person name="Pulliainen A.T."/>
            <person name="Lilley T.M."/>
        </authorList>
    </citation>
    <scope>NUCLEOTIDE SEQUENCE</scope>
    <source>
        <strain evidence="9">BLF_Eptnil</strain>
        <tissue evidence="9">Kidney</tissue>
    </source>
</reference>
<evidence type="ECO:0000256" key="7">
    <source>
        <dbReference type="SAM" id="MobiDB-lite"/>
    </source>
</evidence>
<dbReference type="Proteomes" id="UP001177744">
    <property type="component" value="Unassembled WGS sequence"/>
</dbReference>
<dbReference type="GO" id="GO:0050778">
    <property type="term" value="P:positive regulation of immune response"/>
    <property type="evidence" value="ECO:0007669"/>
    <property type="project" value="InterPro"/>
</dbReference>
<gene>
    <name evidence="9" type="ORF">QTO34_010409</name>
</gene>
<keyword evidence="10" id="KW-1185">Reference proteome</keyword>
<evidence type="ECO:0000256" key="1">
    <source>
        <dbReference type="ARBA" id="ARBA00004613"/>
    </source>
</evidence>
<sequence>MRPSGAAAVSVGLWVLVTVNLVADPAVTEPRPCSLSHDRWLDPRALEAVKALRDHYSCAGLRLVARGLSDAQAVLSRLPSPELFPGVAPTLELLASATRDVVACVSVPGAWPLHPRRPALRSPAPQLGPRFSVSRGAPTRPDTIRVPLVSAGLGWEARGLGWWEMGPFASSVYLLCPLQLELARPGSSRKALRAPRRRPQRRRAVSGAGAGRVDGRAGGAGWGGVGWGGVACGGAARTEEIAASAPLRFLPGFQDSPGCHEATIIFNLVRLLTWDLKLAARSGPCL</sequence>
<comment type="caution">
    <text evidence="9">The sequence shown here is derived from an EMBL/GenBank/DDBJ whole genome shotgun (WGS) entry which is preliminary data.</text>
</comment>
<keyword evidence="5 8" id="KW-0732">Signal</keyword>
<dbReference type="InterPro" id="IPR038326">
    <property type="entry name" value="IFN-lambda_sf"/>
</dbReference>
<evidence type="ECO:0000256" key="8">
    <source>
        <dbReference type="SAM" id="SignalP"/>
    </source>
</evidence>
<dbReference type="AlphaFoldDB" id="A0AA40HG65"/>
<dbReference type="GO" id="GO:0007259">
    <property type="term" value="P:cell surface receptor signaling pathway via JAK-STAT"/>
    <property type="evidence" value="ECO:0007669"/>
    <property type="project" value="InterPro"/>
</dbReference>
<dbReference type="PANTHER" id="PTHR31943:SF17">
    <property type="entry name" value="INTERFERON LAMBDA-4"/>
    <property type="match status" value="1"/>
</dbReference>
<dbReference type="GO" id="GO:0051607">
    <property type="term" value="P:defense response to virus"/>
    <property type="evidence" value="ECO:0007669"/>
    <property type="project" value="UniProtKB-KW"/>
</dbReference>
<evidence type="ECO:0000256" key="4">
    <source>
        <dbReference type="ARBA" id="ARBA00022525"/>
    </source>
</evidence>